<comment type="caution">
    <text evidence="10">The sequence shown here is derived from an EMBL/GenBank/DDBJ whole genome shotgun (WGS) entry which is preliminary data.</text>
</comment>
<dbReference type="OrthoDB" id="9803968at2"/>
<keyword evidence="2 10" id="KW-0436">Ligase</keyword>
<dbReference type="EMBL" id="VFIY01000005">
    <property type="protein sequence ID" value="TPD62052.1"/>
    <property type="molecule type" value="Genomic_DNA"/>
</dbReference>
<dbReference type="Gene3D" id="3.40.50.12780">
    <property type="entry name" value="N-terminal domain of ligase-like"/>
    <property type="match status" value="1"/>
</dbReference>
<evidence type="ECO:0000256" key="7">
    <source>
        <dbReference type="ARBA" id="ARBA00067668"/>
    </source>
</evidence>
<dbReference type="SUPFAM" id="SSF56801">
    <property type="entry name" value="Acetyl-CoA synthetase-like"/>
    <property type="match status" value="1"/>
</dbReference>
<reference evidence="11" key="1">
    <citation type="submission" date="2019-06" db="EMBL/GenBank/DDBJ databases">
        <title>The complete genome of Emcibacter congregatus ZYLT.</title>
        <authorList>
            <person name="Zhao Z."/>
        </authorList>
    </citation>
    <scope>NUCLEOTIDE SEQUENCE [LARGE SCALE GENOMIC DNA]</scope>
    <source>
        <strain evidence="11">MCCC 1A06723</strain>
    </source>
</reference>
<evidence type="ECO:0000256" key="2">
    <source>
        <dbReference type="ARBA" id="ARBA00022598"/>
    </source>
</evidence>
<accession>A0A501PPM5</accession>
<proteinExistence type="inferred from homology"/>
<dbReference type="InterPro" id="IPR000873">
    <property type="entry name" value="AMP-dep_synth/lig_dom"/>
</dbReference>
<dbReference type="InterPro" id="IPR025110">
    <property type="entry name" value="AMP-bd_C"/>
</dbReference>
<dbReference type="PANTHER" id="PTHR43859">
    <property type="entry name" value="ACYL-ACTIVATING ENZYME"/>
    <property type="match status" value="1"/>
</dbReference>
<dbReference type="FunFam" id="3.30.300.30:FF:000008">
    <property type="entry name" value="2,3-dihydroxybenzoate-AMP ligase"/>
    <property type="match status" value="1"/>
</dbReference>
<gene>
    <name evidence="10" type="ORF">FIV46_05890</name>
</gene>
<sequence length="545" mass="60113">MMASMQSAPINLVEILIHAATYHGEAEIVSRLAEDGSIHRENYGQCLARTEKLAAALARLGVREGDRIATLAWNGYRHIESWFAISGKGAICHTLNPRLFAEQLIYIINHAEDRMILTDVTFVPLLEKLQEHLPTVEKYIVMTDRAHMPDTSLHGALCYEDLLAAEDRGYQWPSFPEETPSSLCYTSGTTGNPKGVLYTHRSNLLHAACGNSPDGFGQAAESAILIIVPMFHANAWGLTFAAPMVGAKMILPGAGMDGASIHELIRAEGATCSAAVPTIWNGLLDYLDKSGQDLATIKSLIVGGSAAPRYMIQLLDQKYGVEVNHAWGMTEMSPLGTVNRDLPFMKGLKDRDYEAWLDLKCKQGRPPFGVKMKIVDDDDNELPWDGTTFGRLLVKGPWIVESYYKQAEKAVDADGWFDTGDVATIDAHGFMQITDRAKDVIKSGGEWISSVDLENIVMGHDAVALAAVIGMSHPKWEERPLLVVQLKQGAEASREELLGYLEGKVAKWWIPDDVQFVEDIPLTATGKISKLGLRETFKDYKFPEI</sequence>
<organism evidence="10 11">
    <name type="scientific">Emcibacter nanhaiensis</name>
    <dbReference type="NCBI Taxonomy" id="1505037"/>
    <lineage>
        <taxon>Bacteria</taxon>
        <taxon>Pseudomonadati</taxon>
        <taxon>Pseudomonadota</taxon>
        <taxon>Alphaproteobacteria</taxon>
        <taxon>Emcibacterales</taxon>
        <taxon>Emcibacteraceae</taxon>
        <taxon>Emcibacter</taxon>
    </lineage>
</organism>
<comment type="catalytic activity">
    <reaction evidence="5">
        <text>3-(methylsulfanyl)propanoate + ATP + CoA = 3-(methylsulfanyl)propanoyl-CoA + AMP + diphosphate</text>
        <dbReference type="Rhea" id="RHEA:43052"/>
        <dbReference type="ChEBI" id="CHEBI:30616"/>
        <dbReference type="ChEBI" id="CHEBI:33019"/>
        <dbReference type="ChEBI" id="CHEBI:49016"/>
        <dbReference type="ChEBI" id="CHEBI:57287"/>
        <dbReference type="ChEBI" id="CHEBI:82815"/>
        <dbReference type="ChEBI" id="CHEBI:456215"/>
        <dbReference type="EC" id="6.2.1.44"/>
    </reaction>
    <physiologicalReaction direction="left-to-right" evidence="5">
        <dbReference type="Rhea" id="RHEA:43053"/>
    </physiologicalReaction>
</comment>
<dbReference type="InterPro" id="IPR020845">
    <property type="entry name" value="AMP-binding_CS"/>
</dbReference>
<dbReference type="InterPro" id="IPR045851">
    <property type="entry name" value="AMP-bd_C_sf"/>
</dbReference>
<evidence type="ECO:0000256" key="3">
    <source>
        <dbReference type="ARBA" id="ARBA00022832"/>
    </source>
</evidence>
<evidence type="ECO:0000259" key="9">
    <source>
        <dbReference type="Pfam" id="PF13193"/>
    </source>
</evidence>
<feature type="domain" description="AMP-binding enzyme C-terminal" evidence="9">
    <location>
        <begin position="453"/>
        <end position="527"/>
    </location>
</feature>
<comment type="similarity">
    <text evidence="1">Belongs to the ATP-dependent AMP-binding enzyme family.</text>
</comment>
<evidence type="ECO:0000256" key="5">
    <source>
        <dbReference type="ARBA" id="ARBA00051915"/>
    </source>
</evidence>
<evidence type="ECO:0000256" key="1">
    <source>
        <dbReference type="ARBA" id="ARBA00006432"/>
    </source>
</evidence>
<dbReference type="GO" id="GO:0006631">
    <property type="term" value="P:fatty acid metabolic process"/>
    <property type="evidence" value="ECO:0007669"/>
    <property type="project" value="UniProtKB-KW"/>
</dbReference>
<keyword evidence="11" id="KW-1185">Reference proteome</keyword>
<evidence type="ECO:0000313" key="11">
    <source>
        <dbReference type="Proteomes" id="UP000319148"/>
    </source>
</evidence>
<dbReference type="Gene3D" id="3.30.300.30">
    <property type="match status" value="1"/>
</dbReference>
<name>A0A501PPM5_9PROT</name>
<evidence type="ECO:0000256" key="6">
    <source>
        <dbReference type="ARBA" id="ARBA00066616"/>
    </source>
</evidence>
<feature type="domain" description="AMP-dependent synthetase/ligase" evidence="8">
    <location>
        <begin position="25"/>
        <end position="404"/>
    </location>
</feature>
<dbReference type="NCBIfam" id="NF004837">
    <property type="entry name" value="PRK06187.1"/>
    <property type="match status" value="1"/>
</dbReference>
<protein>
    <recommendedName>
        <fullName evidence="7">3-methylmercaptopropionyl-CoA ligase</fullName>
        <ecNumber evidence="6">6.2.1.44</ecNumber>
    </recommendedName>
</protein>
<dbReference type="GO" id="GO:0016874">
    <property type="term" value="F:ligase activity"/>
    <property type="evidence" value="ECO:0007669"/>
    <property type="project" value="UniProtKB-KW"/>
</dbReference>
<keyword evidence="3" id="KW-0276">Fatty acid metabolism</keyword>
<dbReference type="Pfam" id="PF13193">
    <property type="entry name" value="AMP-binding_C"/>
    <property type="match status" value="1"/>
</dbReference>
<dbReference type="Pfam" id="PF00501">
    <property type="entry name" value="AMP-binding"/>
    <property type="match status" value="1"/>
</dbReference>
<dbReference type="Proteomes" id="UP000319148">
    <property type="component" value="Unassembled WGS sequence"/>
</dbReference>
<dbReference type="CDD" id="cd12119">
    <property type="entry name" value="ttLC_FACS_AlkK_like"/>
    <property type="match status" value="1"/>
</dbReference>
<dbReference type="PROSITE" id="PS00455">
    <property type="entry name" value="AMP_BINDING"/>
    <property type="match status" value="1"/>
</dbReference>
<dbReference type="NCBIfam" id="NF004674">
    <property type="entry name" value="PRK06018.1"/>
    <property type="match status" value="1"/>
</dbReference>
<dbReference type="AlphaFoldDB" id="A0A501PPM5"/>
<evidence type="ECO:0000256" key="4">
    <source>
        <dbReference type="ARBA" id="ARBA00023098"/>
    </source>
</evidence>
<evidence type="ECO:0000259" key="8">
    <source>
        <dbReference type="Pfam" id="PF00501"/>
    </source>
</evidence>
<keyword evidence="4" id="KW-0443">Lipid metabolism</keyword>
<dbReference type="InterPro" id="IPR042099">
    <property type="entry name" value="ANL_N_sf"/>
</dbReference>
<evidence type="ECO:0000313" key="10">
    <source>
        <dbReference type="EMBL" id="TPD62052.1"/>
    </source>
</evidence>
<dbReference type="EC" id="6.2.1.44" evidence="6"/>
<dbReference type="PANTHER" id="PTHR43859:SF4">
    <property type="entry name" value="BUTANOATE--COA LIGASE AAE1-RELATED"/>
    <property type="match status" value="1"/>
</dbReference>